<dbReference type="PRINTS" id="PR01021">
    <property type="entry name" value="OMPADOMAIN"/>
</dbReference>
<dbReference type="EMBL" id="QUMU01000003">
    <property type="protein sequence ID" value="REG34809.1"/>
    <property type="molecule type" value="Genomic_DNA"/>
</dbReference>
<dbReference type="PROSITE" id="PS51257">
    <property type="entry name" value="PROKAR_LIPOPROTEIN"/>
    <property type="match status" value="1"/>
</dbReference>
<dbReference type="PROSITE" id="PS01068">
    <property type="entry name" value="OMPA_1"/>
    <property type="match status" value="1"/>
</dbReference>
<dbReference type="Gene3D" id="3.30.1330.60">
    <property type="entry name" value="OmpA-like domain"/>
    <property type="match status" value="1"/>
</dbReference>
<evidence type="ECO:0000256" key="4">
    <source>
        <dbReference type="PROSITE-ProRule" id="PRU00473"/>
    </source>
</evidence>
<dbReference type="RefSeq" id="WP_047856444.1">
    <property type="nucleotide sequence ID" value="NZ_CP011509.1"/>
</dbReference>
<evidence type="ECO:0000256" key="1">
    <source>
        <dbReference type="ARBA" id="ARBA00004442"/>
    </source>
</evidence>
<reference evidence="7 8" key="1">
    <citation type="submission" date="2018-08" db="EMBL/GenBank/DDBJ databases">
        <title>Genomic Encyclopedia of Archaeal and Bacterial Type Strains, Phase II (KMG-II): from individual species to whole genera.</title>
        <authorList>
            <person name="Goeker M."/>
        </authorList>
    </citation>
    <scope>NUCLEOTIDE SEQUENCE [LARGE SCALE GENOMIC DNA]</scope>
    <source>
        <strain evidence="7 8">DSM 2261</strain>
    </source>
</reference>
<dbReference type="Proteomes" id="UP000256345">
    <property type="component" value="Unassembled WGS sequence"/>
</dbReference>
<dbReference type="PANTHER" id="PTHR30329:SF21">
    <property type="entry name" value="LIPOPROTEIN YIAD-RELATED"/>
    <property type="match status" value="1"/>
</dbReference>
<accession>A0ABX9K7E5</accession>
<comment type="subcellular location">
    <subcellularLocation>
        <location evidence="1">Cell outer membrane</location>
    </subcellularLocation>
</comment>
<organism evidence="7 8">
    <name type="scientific">Archangium gephyra</name>
    <dbReference type="NCBI Taxonomy" id="48"/>
    <lineage>
        <taxon>Bacteria</taxon>
        <taxon>Pseudomonadati</taxon>
        <taxon>Myxococcota</taxon>
        <taxon>Myxococcia</taxon>
        <taxon>Myxococcales</taxon>
        <taxon>Cystobacterineae</taxon>
        <taxon>Archangiaceae</taxon>
        <taxon>Archangium</taxon>
    </lineage>
</organism>
<dbReference type="InterPro" id="IPR006664">
    <property type="entry name" value="OMP_bac"/>
</dbReference>
<dbReference type="InterPro" id="IPR036737">
    <property type="entry name" value="OmpA-like_sf"/>
</dbReference>
<dbReference type="PROSITE" id="PS51123">
    <property type="entry name" value="OMPA_2"/>
    <property type="match status" value="1"/>
</dbReference>
<gene>
    <name evidence="7" type="ORF">ATI61_103720</name>
</gene>
<protein>
    <submittedName>
        <fullName evidence="7">Peptidoglycan-associated lipoprotein</fullName>
    </submittedName>
</protein>
<sequence length="251" mass="26728">MRRISMVAGLALAVTVLAGCPPTYPKCNSDETCQEKGEVCVNGSCQECSSDANCKEGFACQENKCVPKGPECSRDEQCTGGKICEAGKCAEPQCNSKAQCQGAQECQKGRCALPPGACNSNTDCGGDQECKENKCVAAAAQKAECNYEPLRFGFNESSLTSEAQSRLGELAQCLKDAGGRIELAGHADERGTEEYNLQLSQKRAASVKKYLVDLGVPAGQLKTVGYGENKPAEQGATEESWAANRRVEFVR</sequence>
<keyword evidence="7" id="KW-0449">Lipoprotein</keyword>
<feature type="chain" id="PRO_5047271143" evidence="5">
    <location>
        <begin position="19"/>
        <end position="251"/>
    </location>
</feature>
<comment type="caution">
    <text evidence="7">The sequence shown here is derived from an EMBL/GenBank/DDBJ whole genome shotgun (WGS) entry which is preliminary data.</text>
</comment>
<keyword evidence="3" id="KW-0998">Cell outer membrane</keyword>
<dbReference type="SUPFAM" id="SSF103088">
    <property type="entry name" value="OmpA-like"/>
    <property type="match status" value="1"/>
</dbReference>
<name>A0ABX9K7E5_9BACT</name>
<dbReference type="InterPro" id="IPR006665">
    <property type="entry name" value="OmpA-like"/>
</dbReference>
<keyword evidence="8" id="KW-1185">Reference proteome</keyword>
<dbReference type="InterPro" id="IPR050330">
    <property type="entry name" value="Bact_OuterMem_StrucFunc"/>
</dbReference>
<evidence type="ECO:0000313" key="7">
    <source>
        <dbReference type="EMBL" id="REG34809.1"/>
    </source>
</evidence>
<evidence type="ECO:0000313" key="8">
    <source>
        <dbReference type="Proteomes" id="UP000256345"/>
    </source>
</evidence>
<keyword evidence="5" id="KW-0732">Signal</keyword>
<evidence type="ECO:0000256" key="2">
    <source>
        <dbReference type="ARBA" id="ARBA00023136"/>
    </source>
</evidence>
<proteinExistence type="predicted"/>
<feature type="domain" description="OmpA-like" evidence="6">
    <location>
        <begin position="139"/>
        <end position="251"/>
    </location>
</feature>
<evidence type="ECO:0000259" key="6">
    <source>
        <dbReference type="PROSITE" id="PS51123"/>
    </source>
</evidence>
<evidence type="ECO:0000256" key="5">
    <source>
        <dbReference type="SAM" id="SignalP"/>
    </source>
</evidence>
<dbReference type="PANTHER" id="PTHR30329">
    <property type="entry name" value="STATOR ELEMENT OF FLAGELLAR MOTOR COMPLEX"/>
    <property type="match status" value="1"/>
</dbReference>
<keyword evidence="2 4" id="KW-0472">Membrane</keyword>
<evidence type="ECO:0000256" key="3">
    <source>
        <dbReference type="ARBA" id="ARBA00023237"/>
    </source>
</evidence>
<feature type="signal peptide" evidence="5">
    <location>
        <begin position="1"/>
        <end position="18"/>
    </location>
</feature>
<dbReference type="CDD" id="cd07185">
    <property type="entry name" value="OmpA_C-like"/>
    <property type="match status" value="1"/>
</dbReference>
<dbReference type="Pfam" id="PF00691">
    <property type="entry name" value="OmpA"/>
    <property type="match status" value="1"/>
</dbReference>
<dbReference type="InterPro" id="IPR006690">
    <property type="entry name" value="OMPA-like_CS"/>
</dbReference>